<dbReference type="Proteomes" id="UP000473699">
    <property type="component" value="Unassembled WGS sequence"/>
</dbReference>
<dbReference type="PANTHER" id="PTHR20858:SF17">
    <property type="entry name" value="HYDROXYMETHYLPYRIMIDINE_PHOSPHOMETHYLPYRIMIDINE KINASE THI20-RELATED"/>
    <property type="match status" value="1"/>
</dbReference>
<proteinExistence type="predicted"/>
<dbReference type="GO" id="GO:0009228">
    <property type="term" value="P:thiamine biosynthetic process"/>
    <property type="evidence" value="ECO:0007669"/>
    <property type="project" value="InterPro"/>
</dbReference>
<dbReference type="FunFam" id="3.40.1190.20:FF:000003">
    <property type="entry name" value="Phosphomethylpyrimidine kinase ThiD"/>
    <property type="match status" value="1"/>
</dbReference>
<evidence type="ECO:0000256" key="3">
    <source>
        <dbReference type="ARBA" id="ARBA00022679"/>
    </source>
</evidence>
<dbReference type="AlphaFoldDB" id="A0A6L5YEG0"/>
<evidence type="ECO:0000313" key="8">
    <source>
        <dbReference type="EMBL" id="MST55982.1"/>
    </source>
</evidence>
<keyword evidence="9" id="KW-1185">Reference proteome</keyword>
<evidence type="ECO:0000256" key="4">
    <source>
        <dbReference type="ARBA" id="ARBA00022741"/>
    </source>
</evidence>
<sequence>MIYKVLTIAGSDCSGGAGVQADLKTMAAHKVYGMSAITALTAQNTTGVFGVLEASPEFVAQQIDCVFDDIRPDAVKIGMVSSAAIISAIAARLKAFGARNIVVDPVMVATSGSRLLDEDATGALRGELLPLGTVITPNIPEAETLCGFAIADHDDMERAARRLAAGLGGAVLIKGGHLTDCADDLLFSEGRPVWLNSPRLDNHNTHGTGCTLSSAIACHLAMGRSVEESVRRAKAYVTGALRAGLNLGRGPGPLDHAWAVREAD</sequence>
<protein>
    <recommendedName>
        <fullName evidence="2">hydroxymethylpyrimidine kinase</fullName>
        <ecNumber evidence="2">2.7.1.49</ecNumber>
    </recommendedName>
</protein>
<dbReference type="CDD" id="cd01169">
    <property type="entry name" value="HMPP_kinase"/>
    <property type="match status" value="1"/>
</dbReference>
<name>A0A6L5YEG0_9BACT</name>
<reference evidence="8 9" key="1">
    <citation type="submission" date="2019-08" db="EMBL/GenBank/DDBJ databases">
        <title>In-depth cultivation of the pig gut microbiome towards novel bacterial diversity and tailored functional studies.</title>
        <authorList>
            <person name="Wylensek D."/>
            <person name="Hitch T.C.A."/>
            <person name="Clavel T."/>
        </authorList>
    </citation>
    <scope>NUCLEOTIDE SEQUENCE [LARGE SCALE GENOMIC DNA]</scope>
    <source>
        <strain evidence="8 9">SM-530-WT-4B</strain>
    </source>
</reference>
<evidence type="ECO:0000256" key="5">
    <source>
        <dbReference type="ARBA" id="ARBA00022777"/>
    </source>
</evidence>
<dbReference type="GO" id="GO:0005524">
    <property type="term" value="F:ATP binding"/>
    <property type="evidence" value="ECO:0007669"/>
    <property type="project" value="UniProtKB-KW"/>
</dbReference>
<organism evidence="8 9">
    <name type="scientific">Pyramidobacter porci</name>
    <dbReference type="NCBI Taxonomy" id="2605789"/>
    <lineage>
        <taxon>Bacteria</taxon>
        <taxon>Thermotogati</taxon>
        <taxon>Synergistota</taxon>
        <taxon>Synergistia</taxon>
        <taxon>Synergistales</taxon>
        <taxon>Dethiosulfovibrionaceae</taxon>
        <taxon>Pyramidobacter</taxon>
    </lineage>
</organism>
<dbReference type="RefSeq" id="WP_154529071.1">
    <property type="nucleotide sequence ID" value="NZ_VUNH01000008.1"/>
</dbReference>
<dbReference type="NCBIfam" id="TIGR00097">
    <property type="entry name" value="HMP-P_kinase"/>
    <property type="match status" value="1"/>
</dbReference>
<dbReference type="GO" id="GO:0008902">
    <property type="term" value="F:hydroxymethylpyrimidine kinase activity"/>
    <property type="evidence" value="ECO:0007669"/>
    <property type="project" value="UniProtKB-EC"/>
</dbReference>
<dbReference type="GO" id="GO:0008972">
    <property type="term" value="F:phosphomethylpyrimidine kinase activity"/>
    <property type="evidence" value="ECO:0007669"/>
    <property type="project" value="InterPro"/>
</dbReference>
<feature type="domain" description="Pyridoxamine kinase/Phosphomethylpyrimidine kinase" evidence="7">
    <location>
        <begin position="12"/>
        <end position="254"/>
    </location>
</feature>
<keyword evidence="3 8" id="KW-0808">Transferase</keyword>
<dbReference type="PANTHER" id="PTHR20858">
    <property type="entry name" value="PHOSPHOMETHYLPYRIMIDINE KINASE"/>
    <property type="match status" value="1"/>
</dbReference>
<dbReference type="EC" id="2.7.1.49" evidence="2"/>
<evidence type="ECO:0000313" key="9">
    <source>
        <dbReference type="Proteomes" id="UP000473699"/>
    </source>
</evidence>
<dbReference type="Pfam" id="PF08543">
    <property type="entry name" value="Phos_pyr_kin"/>
    <property type="match status" value="1"/>
</dbReference>
<keyword evidence="4" id="KW-0547">Nucleotide-binding</keyword>
<evidence type="ECO:0000256" key="1">
    <source>
        <dbReference type="ARBA" id="ARBA00004948"/>
    </source>
</evidence>
<gene>
    <name evidence="8" type="primary">thiD</name>
    <name evidence="8" type="ORF">FYJ74_08060</name>
</gene>
<evidence type="ECO:0000256" key="6">
    <source>
        <dbReference type="ARBA" id="ARBA00022840"/>
    </source>
</evidence>
<dbReference type="InterPro" id="IPR029056">
    <property type="entry name" value="Ribokinase-like"/>
</dbReference>
<evidence type="ECO:0000259" key="7">
    <source>
        <dbReference type="Pfam" id="PF08543"/>
    </source>
</evidence>
<dbReference type="InterPro" id="IPR004399">
    <property type="entry name" value="HMP/HMP-P_kinase_dom"/>
</dbReference>
<evidence type="ECO:0000256" key="2">
    <source>
        <dbReference type="ARBA" id="ARBA00012135"/>
    </source>
</evidence>
<comment type="pathway">
    <text evidence="1">Cofactor biosynthesis; thiamine diphosphate biosynthesis.</text>
</comment>
<comment type="caution">
    <text evidence="8">The sequence shown here is derived from an EMBL/GenBank/DDBJ whole genome shotgun (WGS) entry which is preliminary data.</text>
</comment>
<accession>A0A6L5YEG0</accession>
<keyword evidence="6" id="KW-0067">ATP-binding</keyword>
<dbReference type="Gene3D" id="3.40.1190.20">
    <property type="match status" value="1"/>
</dbReference>
<dbReference type="GO" id="GO:0005829">
    <property type="term" value="C:cytosol"/>
    <property type="evidence" value="ECO:0007669"/>
    <property type="project" value="TreeGrafter"/>
</dbReference>
<dbReference type="SUPFAM" id="SSF53613">
    <property type="entry name" value="Ribokinase-like"/>
    <property type="match status" value="1"/>
</dbReference>
<dbReference type="EMBL" id="VUNH01000008">
    <property type="protein sequence ID" value="MST55982.1"/>
    <property type="molecule type" value="Genomic_DNA"/>
</dbReference>
<keyword evidence="5 8" id="KW-0418">Kinase</keyword>
<dbReference type="InterPro" id="IPR013749">
    <property type="entry name" value="PM/HMP-P_kinase-1"/>
</dbReference>